<dbReference type="PANTHER" id="PTHR16631">
    <property type="entry name" value="GLUCAN 1,3-BETA-GLUCOSIDASE"/>
    <property type="match status" value="1"/>
</dbReference>
<sequence>MKAGVLAVAAAIAGGVNARDLGRRHGHQDFHERGLLATPSESCGCTTVWSTVTGEPQLYFPPAPTAASSSAVAPPPSSATSLGGVSSVPAASAPGSSAPAPSAPAPSAPAASVPGSSAPAPSAPGSSAPATSKGVSTAPTSPASTAPVVVPTPLATTCPTPGVYTIPATTVTLTESTTVCGATSTGLPSAGTYTVGGVTTVVTTATTVVCPYAAVSTSEGVVTSTILTTTYVCPSAGTYTINPLTTTVTEPAVWVYPTPASYAPGTYTQPEVVTTITETNVVIFCPYSSSATTIVDATLPASTPAQATSAPAPSTTSVIVSLVTPSTSSVYVAPSSSAVYVAPSSSAVYVAPSSSAVYVAPSSSTVYVAPSSSAVYVAPSSSAVSVVVPSSSVIPSSSVVASSVASPSASSTSTSSAGNGGSVGSSGSQWAMTYSPYQDSGSCKTAAEVSVDIALIASKGFTAVRIYSTDCSGLENVGNAAKIAGIKMIVGIFISETGCAGAADQVTALIAWGQWSLVELIVVGNEAIFGGHTTASELAGFISSSRSSFKSAGYTGQITTTEPLNIWQENTDVLCGAVDITGANLHPFFNAGVTAENAGKFALSQLELADAICPGLTAINLECGWPSAGTCNGLACPGVQEQKTAVASIISSCGGRAAIFSYTNDLWKQPGGFGCEQSWGSIHLF</sequence>
<evidence type="ECO:0000256" key="11">
    <source>
        <dbReference type="ARBA" id="ARBA00041516"/>
    </source>
</evidence>
<dbReference type="GO" id="GO:0009277">
    <property type="term" value="C:fungal-type cell wall"/>
    <property type="evidence" value="ECO:0007669"/>
    <property type="project" value="TreeGrafter"/>
</dbReference>
<comment type="similarity">
    <text evidence="2">Belongs to the glycosyl hydrolase 17 family.</text>
</comment>
<evidence type="ECO:0000256" key="6">
    <source>
        <dbReference type="ARBA" id="ARBA00022801"/>
    </source>
</evidence>
<feature type="region of interest" description="Disordered" evidence="13">
    <location>
        <begin position="64"/>
        <end position="152"/>
    </location>
</feature>
<evidence type="ECO:0000256" key="2">
    <source>
        <dbReference type="ARBA" id="ARBA00008773"/>
    </source>
</evidence>
<evidence type="ECO:0000256" key="13">
    <source>
        <dbReference type="SAM" id="MobiDB-lite"/>
    </source>
</evidence>
<dbReference type="GO" id="GO:0009986">
    <property type="term" value="C:cell surface"/>
    <property type="evidence" value="ECO:0007669"/>
    <property type="project" value="TreeGrafter"/>
</dbReference>
<keyword evidence="5" id="KW-0732">Signal</keyword>
<dbReference type="InterPro" id="IPR017853">
    <property type="entry name" value="GH"/>
</dbReference>
<dbReference type="GO" id="GO:0005576">
    <property type="term" value="C:extracellular region"/>
    <property type="evidence" value="ECO:0007669"/>
    <property type="project" value="TreeGrafter"/>
</dbReference>
<evidence type="ECO:0000256" key="1">
    <source>
        <dbReference type="ARBA" id="ARBA00004191"/>
    </source>
</evidence>
<dbReference type="Proteomes" id="UP000297299">
    <property type="component" value="Unassembled WGS sequence"/>
</dbReference>
<reference evidence="14 15" key="1">
    <citation type="submission" date="2017-11" db="EMBL/GenBank/DDBJ databases">
        <title>Comparative genomics of Botrytis spp.</title>
        <authorList>
            <person name="Valero-Jimenez C.A."/>
            <person name="Tapia P."/>
            <person name="Veloso J."/>
            <person name="Silva-Moreno E."/>
            <person name="Staats M."/>
            <person name="Valdes J.H."/>
            <person name="Van Kan J.A.L."/>
        </authorList>
    </citation>
    <scope>NUCLEOTIDE SEQUENCE [LARGE SCALE GENOMIC DNA]</scope>
    <source>
        <strain evidence="14 15">MUCL2830</strain>
    </source>
</reference>
<proteinExistence type="inferred from homology"/>
<dbReference type="EMBL" id="PHWZ01000275">
    <property type="protein sequence ID" value="TEY50431.1"/>
    <property type="molecule type" value="Genomic_DNA"/>
</dbReference>
<dbReference type="GO" id="GO:0042973">
    <property type="term" value="F:glucan endo-1,3-beta-D-glucosidase activity"/>
    <property type="evidence" value="ECO:0007669"/>
    <property type="project" value="TreeGrafter"/>
</dbReference>
<evidence type="ECO:0000256" key="3">
    <source>
        <dbReference type="ARBA" id="ARBA00022512"/>
    </source>
</evidence>
<keyword evidence="3" id="KW-0134">Cell wall</keyword>
<dbReference type="InterPro" id="IPR050732">
    <property type="entry name" value="Beta-glucan_modifiers"/>
</dbReference>
<dbReference type="Gene3D" id="3.20.20.80">
    <property type="entry name" value="Glycosidases"/>
    <property type="match status" value="1"/>
</dbReference>
<dbReference type="OrthoDB" id="4082933at2759"/>
<keyword evidence="4" id="KW-0964">Secreted</keyword>
<evidence type="ECO:0000256" key="9">
    <source>
        <dbReference type="ARBA" id="ARBA00039284"/>
    </source>
</evidence>
<evidence type="ECO:0000313" key="14">
    <source>
        <dbReference type="EMBL" id="TEY50431.1"/>
    </source>
</evidence>
<dbReference type="PANTHER" id="PTHR16631:SF24">
    <property type="entry name" value="FAMILY 17 GLUCOSIDASE SCW11-RELATED"/>
    <property type="match status" value="1"/>
</dbReference>
<protein>
    <recommendedName>
        <fullName evidence="9">Probable beta-glucosidase btgE</fullName>
    </recommendedName>
    <alternativeName>
        <fullName evidence="10">Beta-D-glucoside glucohydrolase btgE</fullName>
    </alternativeName>
    <alternativeName>
        <fullName evidence="12">Cellobiase btgE</fullName>
    </alternativeName>
    <alternativeName>
        <fullName evidence="11">Gentiobiase btgE</fullName>
    </alternativeName>
</protein>
<dbReference type="AlphaFoldDB" id="A0A4Y8CVF5"/>
<keyword evidence="6" id="KW-0378">Hydrolase</keyword>
<evidence type="ECO:0000256" key="4">
    <source>
        <dbReference type="ARBA" id="ARBA00022525"/>
    </source>
</evidence>
<organism evidence="14 15">
    <name type="scientific">Botryotinia calthae</name>
    <dbReference type="NCBI Taxonomy" id="38488"/>
    <lineage>
        <taxon>Eukaryota</taxon>
        <taxon>Fungi</taxon>
        <taxon>Dikarya</taxon>
        <taxon>Ascomycota</taxon>
        <taxon>Pezizomycotina</taxon>
        <taxon>Leotiomycetes</taxon>
        <taxon>Helotiales</taxon>
        <taxon>Sclerotiniaceae</taxon>
        <taxon>Botryotinia</taxon>
    </lineage>
</organism>
<accession>A0A4Y8CVF5</accession>
<evidence type="ECO:0000256" key="8">
    <source>
        <dbReference type="ARBA" id="ARBA00024983"/>
    </source>
</evidence>
<evidence type="ECO:0000256" key="12">
    <source>
        <dbReference type="ARBA" id="ARBA00042762"/>
    </source>
</evidence>
<evidence type="ECO:0000256" key="5">
    <source>
        <dbReference type="ARBA" id="ARBA00022729"/>
    </source>
</evidence>
<feature type="compositionally biased region" description="Low complexity" evidence="13">
    <location>
        <begin position="108"/>
        <end position="152"/>
    </location>
</feature>
<feature type="compositionally biased region" description="Low complexity" evidence="13">
    <location>
        <begin position="65"/>
        <end position="100"/>
    </location>
</feature>
<evidence type="ECO:0000256" key="10">
    <source>
        <dbReference type="ARBA" id="ARBA00041495"/>
    </source>
</evidence>
<dbReference type="SUPFAM" id="SSF51445">
    <property type="entry name" value="(Trans)glycosidases"/>
    <property type="match status" value="1"/>
</dbReference>
<comment type="caution">
    <text evidence="14">The sequence shown here is derived from an EMBL/GenBank/DDBJ whole genome shotgun (WGS) entry which is preliminary data.</text>
</comment>
<dbReference type="STRING" id="38488.A0A4Y8CVF5"/>
<evidence type="ECO:0000256" key="7">
    <source>
        <dbReference type="ARBA" id="ARBA00023295"/>
    </source>
</evidence>
<gene>
    <name evidence="14" type="ORF">BOTCAL_0276g00120</name>
</gene>
<name>A0A4Y8CVF5_9HELO</name>
<keyword evidence="15" id="KW-1185">Reference proteome</keyword>
<comment type="subcellular location">
    <subcellularLocation>
        <location evidence="1">Secreted</location>
        <location evidence="1">Cell wall</location>
    </subcellularLocation>
</comment>
<keyword evidence="7" id="KW-0326">Glycosidase</keyword>
<evidence type="ECO:0000313" key="15">
    <source>
        <dbReference type="Proteomes" id="UP000297299"/>
    </source>
</evidence>
<dbReference type="GO" id="GO:0071555">
    <property type="term" value="P:cell wall organization"/>
    <property type="evidence" value="ECO:0007669"/>
    <property type="project" value="TreeGrafter"/>
</dbReference>
<comment type="function">
    <text evidence="8">Beta-glucosidases are one of a number of cellulolytic enzymes involved in the degradation of cellulosic biomass. Catalyzes the last step releasing glucose from the inhibitory cellobiose.</text>
</comment>